<keyword evidence="7" id="KW-1133">Transmembrane helix</keyword>
<comment type="similarity">
    <text evidence="2">Belongs to the mitochondrial carrier (TC 2.A.29) family.</text>
</comment>
<dbReference type="SUPFAM" id="SSF103506">
    <property type="entry name" value="Mitochondrial carrier"/>
    <property type="match status" value="1"/>
</dbReference>
<evidence type="ECO:0000256" key="4">
    <source>
        <dbReference type="ARBA" id="ARBA00022692"/>
    </source>
</evidence>
<dbReference type="AlphaFoldDB" id="A0AAD9MG67"/>
<evidence type="ECO:0000256" key="8">
    <source>
        <dbReference type="ARBA" id="ARBA00023136"/>
    </source>
</evidence>
<dbReference type="GO" id="GO:0006862">
    <property type="term" value="P:nucleotide transport"/>
    <property type="evidence" value="ECO:0007669"/>
    <property type="project" value="InterPro"/>
</dbReference>
<dbReference type="Pfam" id="PF00673">
    <property type="entry name" value="Ribosomal_L5_C"/>
    <property type="match status" value="1"/>
</dbReference>
<comment type="subcellular location">
    <subcellularLocation>
        <location evidence="1">Membrane</location>
        <topology evidence="1">Multi-pass membrane protein</topology>
    </subcellularLocation>
</comment>
<protein>
    <recommendedName>
        <fullName evidence="10">Large ribosomal subunit protein uL5 C-terminal domain-containing protein</fullName>
    </recommendedName>
</protein>
<dbReference type="InterPro" id="IPR044712">
    <property type="entry name" value="SLC25A32-like"/>
</dbReference>
<feature type="repeat" description="Solcar" evidence="9">
    <location>
        <begin position="95"/>
        <end position="182"/>
    </location>
</feature>
<evidence type="ECO:0000256" key="6">
    <source>
        <dbReference type="ARBA" id="ARBA00022792"/>
    </source>
</evidence>
<evidence type="ECO:0000313" key="12">
    <source>
        <dbReference type="Proteomes" id="UP001217918"/>
    </source>
</evidence>
<keyword evidence="12" id="KW-1185">Reference proteome</keyword>
<keyword evidence="8 9" id="KW-0472">Membrane</keyword>
<reference evidence="11" key="1">
    <citation type="journal article" date="2023" name="Mol. Plant Microbe Interact.">
        <title>Elucidating the Obligate Nature and Biological Capacity of an Invasive Fungal Corn Pathogen.</title>
        <authorList>
            <person name="MacCready J.S."/>
            <person name="Roggenkamp E.M."/>
            <person name="Gdanetz K."/>
            <person name="Chilvers M.I."/>
        </authorList>
    </citation>
    <scope>NUCLEOTIDE SEQUENCE</scope>
    <source>
        <strain evidence="11">PM02</strain>
    </source>
</reference>
<dbReference type="InterPro" id="IPR022803">
    <property type="entry name" value="Ribosomal_uL5_dom_sf"/>
</dbReference>
<dbReference type="InterPro" id="IPR023395">
    <property type="entry name" value="MCP_dom_sf"/>
</dbReference>
<dbReference type="SUPFAM" id="SSF55282">
    <property type="entry name" value="RL5-like"/>
    <property type="match status" value="1"/>
</dbReference>
<evidence type="ECO:0000259" key="10">
    <source>
        <dbReference type="Pfam" id="PF00673"/>
    </source>
</evidence>
<dbReference type="Gene3D" id="3.30.1440.10">
    <property type="match status" value="1"/>
</dbReference>
<dbReference type="EMBL" id="JAQQPM010000007">
    <property type="protein sequence ID" value="KAK2073725.1"/>
    <property type="molecule type" value="Genomic_DNA"/>
</dbReference>
<evidence type="ECO:0000256" key="3">
    <source>
        <dbReference type="ARBA" id="ARBA00022448"/>
    </source>
</evidence>
<evidence type="ECO:0000256" key="1">
    <source>
        <dbReference type="ARBA" id="ARBA00004141"/>
    </source>
</evidence>
<feature type="domain" description="Large ribosomal subunit protein uL5 C-terminal" evidence="10">
    <location>
        <begin position="548"/>
        <end position="646"/>
    </location>
</feature>
<dbReference type="Pfam" id="PF00153">
    <property type="entry name" value="Mito_carr"/>
    <property type="match status" value="2"/>
</dbReference>
<evidence type="ECO:0000256" key="9">
    <source>
        <dbReference type="PROSITE-ProRule" id="PRU00282"/>
    </source>
</evidence>
<keyword evidence="4 9" id="KW-0812">Transmembrane</keyword>
<organism evidence="11 12">
    <name type="scientific">Phyllachora maydis</name>
    <dbReference type="NCBI Taxonomy" id="1825666"/>
    <lineage>
        <taxon>Eukaryota</taxon>
        <taxon>Fungi</taxon>
        <taxon>Dikarya</taxon>
        <taxon>Ascomycota</taxon>
        <taxon>Pezizomycotina</taxon>
        <taxon>Sordariomycetes</taxon>
        <taxon>Sordariomycetidae</taxon>
        <taxon>Phyllachorales</taxon>
        <taxon>Phyllachoraceae</taxon>
        <taxon>Phyllachora</taxon>
    </lineage>
</organism>
<accession>A0AAD9MG67</accession>
<dbReference type="PROSITE" id="PS50920">
    <property type="entry name" value="SOLCAR"/>
    <property type="match status" value="2"/>
</dbReference>
<proteinExistence type="inferred from homology"/>
<evidence type="ECO:0000256" key="5">
    <source>
        <dbReference type="ARBA" id="ARBA00022737"/>
    </source>
</evidence>
<dbReference type="Gene3D" id="1.50.40.10">
    <property type="entry name" value="Mitochondrial carrier domain"/>
    <property type="match status" value="1"/>
</dbReference>
<evidence type="ECO:0000256" key="7">
    <source>
        <dbReference type="ARBA" id="ARBA00022989"/>
    </source>
</evidence>
<keyword evidence="6" id="KW-0496">Mitochondrion</keyword>
<keyword evidence="5" id="KW-0677">Repeat</keyword>
<dbReference type="Proteomes" id="UP001217918">
    <property type="component" value="Unassembled WGS sequence"/>
</dbReference>
<dbReference type="InterPro" id="IPR018108">
    <property type="entry name" value="MCP_transmembrane"/>
</dbReference>
<dbReference type="InterPro" id="IPR031309">
    <property type="entry name" value="Ribosomal_uL5_C"/>
</dbReference>
<sequence length="651" mass="72042">MQIHRSTHASTARLSTASVVRGLLAQPGSSFAAIYRGLTPNLTGNATSWSSFFFFKSGIERAIGRWRYGQSRLADVPGDDVSGGHGLRDQAQALLTPTDFFMSSLLAGALTQVITNPIWVLKTRMLSSDRTTVGADRNMWAGATRLFREEGFRGLYRGLGVSMLAVSHGAVQFAVYEPAKRIYHGSRRSRLERPGADGTRDLDPAQRIQNGATIVLSTMSKVVAGAATYPLQVLRSRLQNYNAEEQFGRGIRGVAARLWHEEGFRGFYRGLIPGVGRVLPATEEREPGQREETIMDAWRGKELFASLGGLDRAEESVALNGLMHQVYSQRCQSSQPAAASSADIPDIETDSSLMTSMPAEVEKTDFMPYKRHTERKTPLPGSRYQYHPPKYNRGPLHPVQPLPASDVVSRNFVPGPFNLPRLRETFNSTIASDLMTLTYNHVPPGTPKPVKAERLRSWEGDSPYFANRARRGPRGHPELPIIEKDISFNNIPEIRKITIATFQPQGIKNPDYLVVARTALLALSGKMPEMTESKHPVAGWSLLGGRKAGAKVSLYGNDAYEFLDKVIHLVFPKIKDWPGIRATTGDGSGNIAWGFDPENMQLFPEIGFNLSMYPIKMMPGCRIFVNTTATSDRQARLLMQALGLPFYMSND</sequence>
<evidence type="ECO:0000256" key="2">
    <source>
        <dbReference type="ARBA" id="ARBA00006375"/>
    </source>
</evidence>
<feature type="repeat" description="Solcar" evidence="9">
    <location>
        <begin position="212"/>
        <end position="295"/>
    </location>
</feature>
<dbReference type="GO" id="GO:0016020">
    <property type="term" value="C:membrane"/>
    <property type="evidence" value="ECO:0007669"/>
    <property type="project" value="UniProtKB-SubCell"/>
</dbReference>
<keyword evidence="3" id="KW-0813">Transport</keyword>
<dbReference type="GO" id="GO:0055085">
    <property type="term" value="P:transmembrane transport"/>
    <property type="evidence" value="ECO:0007669"/>
    <property type="project" value="InterPro"/>
</dbReference>
<comment type="caution">
    <text evidence="11">The sequence shown here is derived from an EMBL/GenBank/DDBJ whole genome shotgun (WGS) entry which is preliminary data.</text>
</comment>
<name>A0AAD9MG67_9PEZI</name>
<keyword evidence="6" id="KW-0999">Mitochondrion inner membrane</keyword>
<dbReference type="PANTHER" id="PTHR45683">
    <property type="entry name" value="MITOCHONDRIAL NICOTINAMIDE ADENINE DINUCLEOTIDE TRANSPORTER 1-RELATED-RELATED"/>
    <property type="match status" value="1"/>
</dbReference>
<gene>
    <name evidence="11" type="ORF">P8C59_007978</name>
</gene>
<evidence type="ECO:0000313" key="11">
    <source>
        <dbReference type="EMBL" id="KAK2073725.1"/>
    </source>
</evidence>